<feature type="transmembrane region" description="Helical" evidence="4">
    <location>
        <begin position="36"/>
        <end position="54"/>
    </location>
</feature>
<keyword evidence="6" id="KW-1185">Reference proteome</keyword>
<reference evidence="5" key="1">
    <citation type="submission" date="2020-11" db="EMBL/GenBank/DDBJ databases">
        <authorList>
            <person name="Tran Van P."/>
        </authorList>
    </citation>
    <scope>NUCLEOTIDE SEQUENCE</scope>
</reference>
<dbReference type="OrthoDB" id="6512734at2759"/>
<dbReference type="Proteomes" id="UP000728032">
    <property type="component" value="Unassembled WGS sequence"/>
</dbReference>
<keyword evidence="3 4" id="KW-0472">Membrane</keyword>
<evidence type="ECO:0000313" key="5">
    <source>
        <dbReference type="EMBL" id="CAD7656830.1"/>
    </source>
</evidence>
<feature type="transmembrane region" description="Helical" evidence="4">
    <location>
        <begin position="341"/>
        <end position="357"/>
    </location>
</feature>
<dbReference type="PANTHER" id="PTHR23121">
    <property type="entry name" value="SODIUM-DEPENDENT GLUCOSE TRANSPORTER 1"/>
    <property type="match status" value="1"/>
</dbReference>
<dbReference type="AlphaFoldDB" id="A0A7R9MCW4"/>
<feature type="transmembrane region" description="Helical" evidence="4">
    <location>
        <begin position="80"/>
        <end position="100"/>
    </location>
</feature>
<dbReference type="Pfam" id="PF07690">
    <property type="entry name" value="MFS_1"/>
    <property type="match status" value="1"/>
</dbReference>
<name>A0A7R9MCW4_9ACAR</name>
<dbReference type="GO" id="GO:0022857">
    <property type="term" value="F:transmembrane transporter activity"/>
    <property type="evidence" value="ECO:0007669"/>
    <property type="project" value="InterPro"/>
</dbReference>
<dbReference type="Gene3D" id="1.20.1250.20">
    <property type="entry name" value="MFS general substrate transporter like domains"/>
    <property type="match status" value="1"/>
</dbReference>
<evidence type="ECO:0000256" key="2">
    <source>
        <dbReference type="ARBA" id="ARBA00022989"/>
    </source>
</evidence>
<dbReference type="InterPro" id="IPR036259">
    <property type="entry name" value="MFS_trans_sf"/>
</dbReference>
<accession>A0A7R9MCW4</accession>
<feature type="transmembrane region" description="Helical" evidence="4">
    <location>
        <begin position="281"/>
        <end position="299"/>
    </location>
</feature>
<dbReference type="EMBL" id="OC926679">
    <property type="protein sequence ID" value="CAD7656830.1"/>
    <property type="molecule type" value="Genomic_DNA"/>
</dbReference>
<dbReference type="InterPro" id="IPR011701">
    <property type="entry name" value="MFS"/>
</dbReference>
<dbReference type="EMBL" id="CAJPVJ010011854">
    <property type="protein sequence ID" value="CAG2174017.1"/>
    <property type="molecule type" value="Genomic_DNA"/>
</dbReference>
<feature type="transmembrane region" description="Helical" evidence="4">
    <location>
        <begin position="369"/>
        <end position="391"/>
    </location>
</feature>
<evidence type="ECO:0000313" key="6">
    <source>
        <dbReference type="Proteomes" id="UP000728032"/>
    </source>
</evidence>
<dbReference type="PANTHER" id="PTHR23121:SF9">
    <property type="entry name" value="SODIUM-DEPENDENT GLUCOSE TRANSPORTER 1"/>
    <property type="match status" value="1"/>
</dbReference>
<evidence type="ECO:0000256" key="4">
    <source>
        <dbReference type="SAM" id="Phobius"/>
    </source>
</evidence>
<organism evidence="5">
    <name type="scientific">Oppiella nova</name>
    <dbReference type="NCBI Taxonomy" id="334625"/>
    <lineage>
        <taxon>Eukaryota</taxon>
        <taxon>Metazoa</taxon>
        <taxon>Ecdysozoa</taxon>
        <taxon>Arthropoda</taxon>
        <taxon>Chelicerata</taxon>
        <taxon>Arachnida</taxon>
        <taxon>Acari</taxon>
        <taxon>Acariformes</taxon>
        <taxon>Sarcoptiformes</taxon>
        <taxon>Oribatida</taxon>
        <taxon>Brachypylina</taxon>
        <taxon>Oppioidea</taxon>
        <taxon>Oppiidae</taxon>
        <taxon>Oppiella</taxon>
    </lineage>
</organism>
<evidence type="ECO:0000256" key="1">
    <source>
        <dbReference type="ARBA" id="ARBA00022692"/>
    </source>
</evidence>
<feature type="transmembrane region" description="Helical" evidence="4">
    <location>
        <begin position="253"/>
        <end position="274"/>
    </location>
</feature>
<evidence type="ECO:0000256" key="3">
    <source>
        <dbReference type="ARBA" id="ARBA00023136"/>
    </source>
</evidence>
<feature type="transmembrane region" description="Helical" evidence="4">
    <location>
        <begin position="213"/>
        <end position="233"/>
    </location>
</feature>
<gene>
    <name evidence="5" type="ORF">ONB1V03_LOCUS13466</name>
</gene>
<feature type="transmembrane region" description="Helical" evidence="4">
    <location>
        <begin position="305"/>
        <end position="329"/>
    </location>
</feature>
<dbReference type="SUPFAM" id="SSF103473">
    <property type="entry name" value="MFS general substrate transporter"/>
    <property type="match status" value="1"/>
</dbReference>
<keyword evidence="1 4" id="KW-0812">Transmembrane</keyword>
<proteinExistence type="predicted"/>
<protein>
    <submittedName>
        <fullName evidence="5">Uncharacterized protein</fullName>
    </submittedName>
</protein>
<keyword evidence="2 4" id="KW-1133">Transmembrane helix</keyword>
<sequence>MPSERIGAGVIDVVKTVWLIEMWDSKSGALLQLSEFGYGLGITIGPLVVGPFLVGDEHCMKDTLATNTTINYSHKLLPPFLATGSLQILGAIIMLIMYLCRKYIPNTQSQDKQTNEQDIEKPVEPIYRRRYSVHIIEDKDPHWKNGLSRAGAEGHNLGARLSVQSTELNTTAHNKRYNKRLRSSQRKRRFSTFPVMDTPDIPLQVEPSGASRLLVIGLGAVCFSSILTCEAAFLDFSPTFFRYYSNAKGYQTAILLTIMTSSYTLTRACSIYVAYRVRPQYILSFHYLIVFTSLVLLSFANHNTIVMWTGNVLFGIGIATFWSATFSYIETYFEVTDRIGTIYVSLLGLLEIITQFIEGPFLEDNPEVLLYYCGSMAATSLTAFILITIIANKAHLKLNHQKPPISQTNSIVVEE</sequence>